<keyword evidence="10" id="KW-0269">Exonuclease</keyword>
<dbReference type="FunFam" id="3.60.21.10:FF:000011">
    <property type="entry name" value="Double-strand break repair protein"/>
    <property type="match status" value="1"/>
</dbReference>
<dbReference type="GO" id="GO:0000014">
    <property type="term" value="F:single-stranded DNA endodeoxyribonuclease activity"/>
    <property type="evidence" value="ECO:0007669"/>
    <property type="project" value="TreeGrafter"/>
</dbReference>
<dbReference type="OrthoDB" id="30417at2759"/>
<organism evidence="16 17">
    <name type="scientific">Protopolystoma xenopodis</name>
    <dbReference type="NCBI Taxonomy" id="117903"/>
    <lineage>
        <taxon>Eukaryota</taxon>
        <taxon>Metazoa</taxon>
        <taxon>Spiralia</taxon>
        <taxon>Lophotrochozoa</taxon>
        <taxon>Platyhelminthes</taxon>
        <taxon>Monogenea</taxon>
        <taxon>Polyopisthocotylea</taxon>
        <taxon>Polystomatidea</taxon>
        <taxon>Polystomatidae</taxon>
        <taxon>Protopolystoma</taxon>
    </lineage>
</organism>
<dbReference type="Pfam" id="PF00149">
    <property type="entry name" value="Metallophos"/>
    <property type="match status" value="1"/>
</dbReference>
<evidence type="ECO:0000259" key="15">
    <source>
        <dbReference type="Pfam" id="PF00149"/>
    </source>
</evidence>
<sequence length="324" mass="36632">MSKETDLLKILVSTDNHLGFGEKDGLRGTDSFITFEEILSMASRLEVDLILLAGDLFHDSRPSLGTLNEAMRLIRLYCSGERPISFELLSEARENFAHTTFPTANYLDANLSIKLPIFTIHGNHDDPSGAGSLCAADLLHTSGLLNLFGKNPSIEQLKIRPLLIRKGDTNIAIYGIGSVREERMHRLFVSNAVEFIRPEDDVAGAEKWFSLALIHQNRSRHGPTNYLPEEFLPNFLDLVIWGHEHECRVEPEWNATQNFYVVQPGSSVATALTEGESLPKAVAMLEIYKKEFKVRTMPTLIRNLRFDMLYSISLILCQPNYRRE</sequence>
<evidence type="ECO:0000256" key="2">
    <source>
        <dbReference type="ARBA" id="ARBA00004123"/>
    </source>
</evidence>
<dbReference type="Gene3D" id="3.60.21.10">
    <property type="match status" value="1"/>
</dbReference>
<evidence type="ECO:0000256" key="4">
    <source>
        <dbReference type="ARBA" id="ARBA00009028"/>
    </source>
</evidence>
<keyword evidence="6" id="KW-0540">Nuclease</keyword>
<comment type="caution">
    <text evidence="16">The sequence shown here is derived from an EMBL/GenBank/DDBJ whole genome shotgun (WGS) entry which is preliminary data.</text>
</comment>
<dbReference type="GO" id="GO:0030870">
    <property type="term" value="C:Mre11 complex"/>
    <property type="evidence" value="ECO:0007669"/>
    <property type="project" value="TreeGrafter"/>
</dbReference>
<evidence type="ECO:0000256" key="13">
    <source>
        <dbReference type="ARBA" id="ARBA00023242"/>
    </source>
</evidence>
<evidence type="ECO:0000313" key="16">
    <source>
        <dbReference type="EMBL" id="VEL27153.1"/>
    </source>
</evidence>
<dbReference type="GO" id="GO:0007095">
    <property type="term" value="P:mitotic G2 DNA damage checkpoint signaling"/>
    <property type="evidence" value="ECO:0007669"/>
    <property type="project" value="TreeGrafter"/>
</dbReference>
<evidence type="ECO:0000256" key="10">
    <source>
        <dbReference type="ARBA" id="ARBA00022839"/>
    </source>
</evidence>
<evidence type="ECO:0000256" key="12">
    <source>
        <dbReference type="ARBA" id="ARBA00023211"/>
    </source>
</evidence>
<reference evidence="16" key="1">
    <citation type="submission" date="2018-11" db="EMBL/GenBank/DDBJ databases">
        <authorList>
            <consortium name="Pathogen Informatics"/>
        </authorList>
    </citation>
    <scope>NUCLEOTIDE SEQUENCE</scope>
</reference>
<dbReference type="GO" id="GO:0006303">
    <property type="term" value="P:double-strand break repair via nonhomologous end joining"/>
    <property type="evidence" value="ECO:0007669"/>
    <property type="project" value="TreeGrafter"/>
</dbReference>
<dbReference type="CDD" id="cd00840">
    <property type="entry name" value="MPP_Mre11_N"/>
    <property type="match status" value="1"/>
</dbReference>
<name>A0A448X3Q8_9PLAT</name>
<dbReference type="GO" id="GO:0004527">
    <property type="term" value="F:exonuclease activity"/>
    <property type="evidence" value="ECO:0007669"/>
    <property type="project" value="UniProtKB-KW"/>
</dbReference>
<keyword evidence="11" id="KW-0234">DNA repair</keyword>
<keyword evidence="17" id="KW-1185">Reference proteome</keyword>
<accession>A0A448X3Q8</accession>
<keyword evidence="7" id="KW-0255">Endonuclease</keyword>
<dbReference type="GO" id="GO:0042138">
    <property type="term" value="P:meiotic DNA double-strand break formation"/>
    <property type="evidence" value="ECO:0007669"/>
    <property type="project" value="TreeGrafter"/>
</dbReference>
<evidence type="ECO:0000256" key="7">
    <source>
        <dbReference type="ARBA" id="ARBA00022759"/>
    </source>
</evidence>
<evidence type="ECO:0000256" key="9">
    <source>
        <dbReference type="ARBA" id="ARBA00022801"/>
    </source>
</evidence>
<keyword evidence="5" id="KW-0158">Chromosome</keyword>
<dbReference type="InterPro" id="IPR041796">
    <property type="entry name" value="Mre11_N"/>
</dbReference>
<dbReference type="GO" id="GO:0000724">
    <property type="term" value="P:double-strand break repair via homologous recombination"/>
    <property type="evidence" value="ECO:0007669"/>
    <property type="project" value="TreeGrafter"/>
</dbReference>
<keyword evidence="8" id="KW-0227">DNA damage</keyword>
<keyword evidence="14" id="KW-0469">Meiosis</keyword>
<evidence type="ECO:0000256" key="5">
    <source>
        <dbReference type="ARBA" id="ARBA00022454"/>
    </source>
</evidence>
<dbReference type="Proteomes" id="UP000784294">
    <property type="component" value="Unassembled WGS sequence"/>
</dbReference>
<dbReference type="GO" id="GO:0000723">
    <property type="term" value="P:telomere maintenance"/>
    <property type="evidence" value="ECO:0007669"/>
    <property type="project" value="TreeGrafter"/>
</dbReference>
<protein>
    <recommendedName>
        <fullName evidence="15">Calcineurin-like phosphoesterase domain-containing protein</fullName>
    </recommendedName>
</protein>
<keyword evidence="9" id="KW-0378">Hydrolase</keyword>
<comment type="cofactor">
    <cofactor evidence="1">
        <name>Mn(2+)</name>
        <dbReference type="ChEBI" id="CHEBI:29035"/>
    </cofactor>
</comment>
<evidence type="ECO:0000256" key="11">
    <source>
        <dbReference type="ARBA" id="ARBA00023204"/>
    </source>
</evidence>
<dbReference type="AlphaFoldDB" id="A0A448X3Q8"/>
<dbReference type="SUPFAM" id="SSF56300">
    <property type="entry name" value="Metallo-dependent phosphatases"/>
    <property type="match status" value="1"/>
</dbReference>
<evidence type="ECO:0000256" key="6">
    <source>
        <dbReference type="ARBA" id="ARBA00022722"/>
    </source>
</evidence>
<gene>
    <name evidence="16" type="ORF">PXEA_LOCUS20593</name>
</gene>
<evidence type="ECO:0000256" key="1">
    <source>
        <dbReference type="ARBA" id="ARBA00001936"/>
    </source>
</evidence>
<dbReference type="GO" id="GO:0097552">
    <property type="term" value="P:mitochondrial double-strand break repair via homologous recombination"/>
    <property type="evidence" value="ECO:0007669"/>
    <property type="project" value="TreeGrafter"/>
</dbReference>
<dbReference type="InterPro" id="IPR029052">
    <property type="entry name" value="Metallo-depent_PP-like"/>
</dbReference>
<feature type="domain" description="Calcineurin-like phosphoesterase" evidence="15">
    <location>
        <begin position="8"/>
        <end position="247"/>
    </location>
</feature>
<comment type="subcellular location">
    <subcellularLocation>
        <location evidence="3">Chromosome</location>
    </subcellularLocation>
    <subcellularLocation>
        <location evidence="2">Nucleus</location>
    </subcellularLocation>
</comment>
<keyword evidence="12" id="KW-0464">Manganese</keyword>
<keyword evidence="13" id="KW-0539">Nucleus</keyword>
<dbReference type="PANTHER" id="PTHR10139">
    <property type="entry name" value="DOUBLE-STRAND BREAK REPAIR PROTEIN MRE11"/>
    <property type="match status" value="1"/>
</dbReference>
<dbReference type="GO" id="GO:0031573">
    <property type="term" value="P:mitotic intra-S DNA damage checkpoint signaling"/>
    <property type="evidence" value="ECO:0007669"/>
    <property type="project" value="TreeGrafter"/>
</dbReference>
<evidence type="ECO:0000313" key="17">
    <source>
        <dbReference type="Proteomes" id="UP000784294"/>
    </source>
</evidence>
<evidence type="ECO:0000256" key="3">
    <source>
        <dbReference type="ARBA" id="ARBA00004286"/>
    </source>
</evidence>
<dbReference type="PANTHER" id="PTHR10139:SF1">
    <property type="entry name" value="DOUBLE-STRAND BREAK REPAIR PROTEIN MRE11"/>
    <property type="match status" value="1"/>
</dbReference>
<dbReference type="InterPro" id="IPR004843">
    <property type="entry name" value="Calcineurin-like_PHP"/>
</dbReference>
<evidence type="ECO:0000256" key="14">
    <source>
        <dbReference type="ARBA" id="ARBA00023254"/>
    </source>
</evidence>
<proteinExistence type="inferred from homology"/>
<comment type="similarity">
    <text evidence="4">Belongs to the MRE11/RAD32 family.</text>
</comment>
<dbReference type="GO" id="GO:0035861">
    <property type="term" value="C:site of double-strand break"/>
    <property type="evidence" value="ECO:0007669"/>
    <property type="project" value="TreeGrafter"/>
</dbReference>
<evidence type="ECO:0000256" key="8">
    <source>
        <dbReference type="ARBA" id="ARBA00022763"/>
    </source>
</evidence>
<dbReference type="EMBL" id="CAAALY010085257">
    <property type="protein sequence ID" value="VEL27153.1"/>
    <property type="molecule type" value="Genomic_DNA"/>
</dbReference>